<keyword evidence="1" id="KW-0812">Transmembrane</keyword>
<protein>
    <submittedName>
        <fullName evidence="2">Uncharacterized protein</fullName>
    </submittedName>
</protein>
<dbReference type="EMBL" id="JAULSU010000005">
    <property type="protein sequence ID" value="KAK0616783.1"/>
    <property type="molecule type" value="Genomic_DNA"/>
</dbReference>
<organism evidence="2 3">
    <name type="scientific">Immersiella caudata</name>
    <dbReference type="NCBI Taxonomy" id="314043"/>
    <lineage>
        <taxon>Eukaryota</taxon>
        <taxon>Fungi</taxon>
        <taxon>Dikarya</taxon>
        <taxon>Ascomycota</taxon>
        <taxon>Pezizomycotina</taxon>
        <taxon>Sordariomycetes</taxon>
        <taxon>Sordariomycetidae</taxon>
        <taxon>Sordariales</taxon>
        <taxon>Lasiosphaeriaceae</taxon>
        <taxon>Immersiella</taxon>
    </lineage>
</organism>
<sequence>MLSITSITPPVHERAFTAHLPQKHVQSRKRRRLVTTLGLFLACPAMIYIPTMYEGSGQKRGAIYSVRKQGAQKIANASRRQLYRKRPYSIS</sequence>
<keyword evidence="1" id="KW-0472">Membrane</keyword>
<dbReference type="AlphaFoldDB" id="A0AA39WJX1"/>
<proteinExistence type="predicted"/>
<evidence type="ECO:0000313" key="3">
    <source>
        <dbReference type="Proteomes" id="UP001175000"/>
    </source>
</evidence>
<evidence type="ECO:0000256" key="1">
    <source>
        <dbReference type="SAM" id="Phobius"/>
    </source>
</evidence>
<comment type="caution">
    <text evidence="2">The sequence shown here is derived from an EMBL/GenBank/DDBJ whole genome shotgun (WGS) entry which is preliminary data.</text>
</comment>
<reference evidence="2" key="1">
    <citation type="submission" date="2023-06" db="EMBL/GenBank/DDBJ databases">
        <title>Genome-scale phylogeny and comparative genomics of the fungal order Sordariales.</title>
        <authorList>
            <consortium name="Lawrence Berkeley National Laboratory"/>
            <person name="Hensen N."/>
            <person name="Bonometti L."/>
            <person name="Westerberg I."/>
            <person name="Brannstrom I.O."/>
            <person name="Guillou S."/>
            <person name="Cros-Aarteil S."/>
            <person name="Calhoun S."/>
            <person name="Haridas S."/>
            <person name="Kuo A."/>
            <person name="Mondo S."/>
            <person name="Pangilinan J."/>
            <person name="Riley R."/>
            <person name="Labutti K."/>
            <person name="Andreopoulos B."/>
            <person name="Lipzen A."/>
            <person name="Chen C."/>
            <person name="Yanf M."/>
            <person name="Daum C."/>
            <person name="Ng V."/>
            <person name="Clum A."/>
            <person name="Steindorff A."/>
            <person name="Ohm R."/>
            <person name="Martin F."/>
            <person name="Silar P."/>
            <person name="Natvig D."/>
            <person name="Lalanne C."/>
            <person name="Gautier V."/>
            <person name="Ament-Velasquez S.L."/>
            <person name="Kruys A."/>
            <person name="Hutchinson M.I."/>
            <person name="Powell A.J."/>
            <person name="Barry K."/>
            <person name="Miller A.N."/>
            <person name="Grigoriev I.V."/>
            <person name="Debuchy R."/>
            <person name="Gladieux P."/>
            <person name="Thoren M.H."/>
            <person name="Johannesson H."/>
        </authorList>
    </citation>
    <scope>NUCLEOTIDE SEQUENCE</scope>
    <source>
        <strain evidence="2">CBS 606.72</strain>
    </source>
</reference>
<name>A0AA39WJX1_9PEZI</name>
<gene>
    <name evidence="2" type="ORF">B0T14DRAFT_523813</name>
</gene>
<feature type="transmembrane region" description="Helical" evidence="1">
    <location>
        <begin position="33"/>
        <end position="53"/>
    </location>
</feature>
<accession>A0AA39WJX1</accession>
<keyword evidence="1" id="KW-1133">Transmembrane helix</keyword>
<dbReference type="Proteomes" id="UP001175000">
    <property type="component" value="Unassembled WGS sequence"/>
</dbReference>
<evidence type="ECO:0000313" key="2">
    <source>
        <dbReference type="EMBL" id="KAK0616783.1"/>
    </source>
</evidence>
<keyword evidence="3" id="KW-1185">Reference proteome</keyword>